<dbReference type="AlphaFoldDB" id="A0A645GKR7"/>
<reference evidence="1" key="1">
    <citation type="submission" date="2019-08" db="EMBL/GenBank/DDBJ databases">
        <authorList>
            <person name="Kucharzyk K."/>
            <person name="Murdoch R.W."/>
            <person name="Higgins S."/>
            <person name="Loffler F."/>
        </authorList>
    </citation>
    <scope>NUCLEOTIDE SEQUENCE</scope>
</reference>
<evidence type="ECO:0000313" key="1">
    <source>
        <dbReference type="EMBL" id="MPN27315.1"/>
    </source>
</evidence>
<gene>
    <name evidence="1" type="ORF">SDC9_174746</name>
</gene>
<dbReference type="Gene3D" id="3.40.50.300">
    <property type="entry name" value="P-loop containing nucleotide triphosphate hydrolases"/>
    <property type="match status" value="1"/>
</dbReference>
<comment type="caution">
    <text evidence="1">The sequence shown here is derived from an EMBL/GenBank/DDBJ whole genome shotgun (WGS) entry which is preliminary data.</text>
</comment>
<dbReference type="SUPFAM" id="SSF52540">
    <property type="entry name" value="P-loop containing nucleoside triphosphate hydrolases"/>
    <property type="match status" value="1"/>
</dbReference>
<organism evidence="1">
    <name type="scientific">bioreactor metagenome</name>
    <dbReference type="NCBI Taxonomy" id="1076179"/>
    <lineage>
        <taxon>unclassified sequences</taxon>
        <taxon>metagenomes</taxon>
        <taxon>ecological metagenomes</taxon>
    </lineage>
</organism>
<accession>A0A645GKR7</accession>
<dbReference type="EMBL" id="VSSQ01077155">
    <property type="protein sequence ID" value="MPN27315.1"/>
    <property type="molecule type" value="Genomic_DNA"/>
</dbReference>
<name>A0A645GKR7_9ZZZZ</name>
<proteinExistence type="predicted"/>
<dbReference type="InterPro" id="IPR027417">
    <property type="entry name" value="P-loop_NTPase"/>
</dbReference>
<sequence>MELRDEGTAVLLISADLNEAMELSDSLMVMYGGEVVAYFKDSSKVTEEELGTYMLGINKQSPEEIRRAINE</sequence>
<protein>
    <submittedName>
        <fullName evidence="1">Uncharacterized protein</fullName>
    </submittedName>
</protein>